<evidence type="ECO:0000313" key="2">
    <source>
        <dbReference type="EMBL" id="OQW52534.1"/>
    </source>
</evidence>
<name>A0A1W9HZC5_9HYPH</name>
<dbReference type="InterPro" id="IPR015947">
    <property type="entry name" value="PUA-like_sf"/>
</dbReference>
<dbReference type="RefSeq" id="WP_376801689.1">
    <property type="nucleotide sequence ID" value="NZ_DBNB01000020.1"/>
</dbReference>
<dbReference type="SUPFAM" id="SSF88697">
    <property type="entry name" value="PUA domain-like"/>
    <property type="match status" value="1"/>
</dbReference>
<dbReference type="Proteomes" id="UP000192872">
    <property type="component" value="Unassembled WGS sequence"/>
</dbReference>
<dbReference type="PROSITE" id="PS51787">
    <property type="entry name" value="LON_N"/>
    <property type="match status" value="1"/>
</dbReference>
<organism evidence="2 3">
    <name type="scientific">Candidatus Raskinella chloraquaticus</name>
    <dbReference type="NCBI Taxonomy" id="1951219"/>
    <lineage>
        <taxon>Bacteria</taxon>
        <taxon>Pseudomonadati</taxon>
        <taxon>Pseudomonadota</taxon>
        <taxon>Alphaproteobacteria</taxon>
        <taxon>Hyphomicrobiales</taxon>
        <taxon>Phreatobacteraceae</taxon>
        <taxon>Candidatus Raskinella</taxon>
    </lineage>
</organism>
<dbReference type="Pfam" id="PF02190">
    <property type="entry name" value="LON_substr_bdg"/>
    <property type="match status" value="1"/>
</dbReference>
<dbReference type="PANTHER" id="PTHR46732">
    <property type="entry name" value="ATP-DEPENDENT PROTEASE LA (LON) DOMAIN PROTEIN"/>
    <property type="match status" value="1"/>
</dbReference>
<gene>
    <name evidence="2" type="ORF">A4S15_06745</name>
</gene>
<dbReference type="STRING" id="1827387.A4S15_06745"/>
<feature type="domain" description="Lon N-terminal" evidence="1">
    <location>
        <begin position="17"/>
        <end position="211"/>
    </location>
</feature>
<proteinExistence type="predicted"/>
<dbReference type="InterPro" id="IPR046336">
    <property type="entry name" value="Lon_prtase_N_sf"/>
</dbReference>
<comment type="caution">
    <text evidence="2">The sequence shown here is derived from an EMBL/GenBank/DDBJ whole genome shotgun (WGS) entry which is preliminary data.</text>
</comment>
<dbReference type="InterPro" id="IPR003111">
    <property type="entry name" value="Lon_prtase_N"/>
</dbReference>
<protein>
    <submittedName>
        <fullName evidence="2">Peptidase S16</fullName>
    </submittedName>
</protein>
<evidence type="ECO:0000259" key="1">
    <source>
        <dbReference type="PROSITE" id="PS51787"/>
    </source>
</evidence>
<dbReference type="EMBL" id="LWDL01000012">
    <property type="protein sequence ID" value="OQW52534.1"/>
    <property type="molecule type" value="Genomic_DNA"/>
</dbReference>
<sequence>MPINILAQTIDELPPVIPVFPLSGVLLLPRGDLPLNIFEQRYIAMVDAVLAGHRTIGMIQPALDSDRHDTNPSLCAVGCIGRLTAFQESGDGRYLLSLTGICRFDVAEELAALTPYRQCRVSYERFADDLQPRLGEESVNRKLLLSTFSHYLEANNLQADWEGIDQAPNEALVTALSMMAPYGPREKQALLEAVTLANRAEMLVAMTEMSLARQAGEENQNLN</sequence>
<evidence type="ECO:0000313" key="3">
    <source>
        <dbReference type="Proteomes" id="UP000192872"/>
    </source>
</evidence>
<dbReference type="SMART" id="SM00464">
    <property type="entry name" value="LON"/>
    <property type="match status" value="1"/>
</dbReference>
<dbReference type="PANTHER" id="PTHR46732:SF8">
    <property type="entry name" value="ATP-DEPENDENT PROTEASE LA (LON) DOMAIN PROTEIN"/>
    <property type="match status" value="1"/>
</dbReference>
<accession>A0A1W9HZC5</accession>
<dbReference type="AlphaFoldDB" id="A0A1W9HZC5"/>
<dbReference type="Gene3D" id="2.30.130.40">
    <property type="entry name" value="LON domain-like"/>
    <property type="match status" value="1"/>
</dbReference>
<reference evidence="2 3" key="1">
    <citation type="journal article" date="2017" name="Water Res.">
        <title>Comammox in drinking water systems.</title>
        <authorList>
            <person name="Wang Y."/>
            <person name="Ma L."/>
            <person name="Mao Y."/>
            <person name="Jiang X."/>
            <person name="Xia Y."/>
            <person name="Yu K."/>
            <person name="Li B."/>
            <person name="Zhang T."/>
        </authorList>
    </citation>
    <scope>NUCLEOTIDE SEQUENCE [LARGE SCALE GENOMIC DNA]</scope>
    <source>
        <strain evidence="2">SG_bin8</strain>
    </source>
</reference>